<dbReference type="InterPro" id="IPR050276">
    <property type="entry name" value="MshD_Acetyltransferase"/>
</dbReference>
<dbReference type="NCBIfam" id="TIGR01575">
    <property type="entry name" value="rimI"/>
    <property type="match status" value="1"/>
</dbReference>
<dbReference type="PANTHER" id="PTHR43617:SF35">
    <property type="entry name" value="[RIBOSOMAL PROTEIN BS18]-ALANINE N-ACETYLTRANSFERASE"/>
    <property type="match status" value="1"/>
</dbReference>
<accession>A0ABT7DW26</accession>
<gene>
    <name evidence="1 4" type="primary">rimI</name>
    <name evidence="4" type="ORF">PZA18_09410</name>
</gene>
<dbReference type="GO" id="GO:0008999">
    <property type="term" value="F:protein-N-terminal-alanine acetyltransferase activity"/>
    <property type="evidence" value="ECO:0007669"/>
    <property type="project" value="UniProtKB-EC"/>
</dbReference>
<organism evidence="4 5">
    <name type="scientific">Parachitinimonas caeni</name>
    <dbReference type="NCBI Taxonomy" id="3031301"/>
    <lineage>
        <taxon>Bacteria</taxon>
        <taxon>Pseudomonadati</taxon>
        <taxon>Pseudomonadota</taxon>
        <taxon>Betaproteobacteria</taxon>
        <taxon>Neisseriales</taxon>
        <taxon>Chitinibacteraceae</taxon>
        <taxon>Parachitinimonas</taxon>
    </lineage>
</organism>
<dbReference type="HAMAP" id="MF_02210">
    <property type="entry name" value="RimI"/>
    <property type="match status" value="1"/>
</dbReference>
<comment type="function">
    <text evidence="1 2">Acetylates the N-terminal alanine of ribosomal protein bS18.</text>
</comment>
<feature type="binding site" evidence="1">
    <location>
        <position position="107"/>
    </location>
    <ligand>
        <name>acetyl-CoA</name>
        <dbReference type="ChEBI" id="CHEBI:57288"/>
    </ligand>
</feature>
<keyword evidence="4" id="KW-0689">Ribosomal protein</keyword>
<protein>
    <recommendedName>
        <fullName evidence="1 2">[Ribosomal protein bS18]-alanine N-acetyltransferase</fullName>
        <ecNumber evidence="1 2">2.3.1.266</ecNumber>
    </recommendedName>
</protein>
<reference evidence="4" key="1">
    <citation type="submission" date="2023-03" db="EMBL/GenBank/DDBJ databases">
        <title>Chitinimonas shenzhenensis gen. nov., sp. nov., a novel member of family Burkholderiaceae isolated from activated sludge collected in Shen Zhen, China.</title>
        <authorList>
            <person name="Wang X."/>
        </authorList>
    </citation>
    <scope>NUCLEOTIDE SEQUENCE</scope>
    <source>
        <strain evidence="4">DQS-5</strain>
    </source>
</reference>
<dbReference type="PANTHER" id="PTHR43617">
    <property type="entry name" value="L-AMINO ACID N-ACETYLTRANSFERASE"/>
    <property type="match status" value="1"/>
</dbReference>
<feature type="domain" description="N-acetyltransferase" evidence="3">
    <location>
        <begin position="1"/>
        <end position="145"/>
    </location>
</feature>
<proteinExistence type="inferred from homology"/>
<dbReference type="Pfam" id="PF00583">
    <property type="entry name" value="Acetyltransf_1"/>
    <property type="match status" value="1"/>
</dbReference>
<comment type="similarity">
    <text evidence="1 2">Belongs to the acetyltransferase family. RimI subfamily.</text>
</comment>
<comment type="catalytic activity">
    <reaction evidence="1 2">
        <text>N-terminal L-alanyl-[ribosomal protein bS18] + acetyl-CoA = N-terminal N(alpha)-acetyl-L-alanyl-[ribosomal protein bS18] + CoA + H(+)</text>
        <dbReference type="Rhea" id="RHEA:43756"/>
        <dbReference type="Rhea" id="RHEA-COMP:10676"/>
        <dbReference type="Rhea" id="RHEA-COMP:10677"/>
        <dbReference type="ChEBI" id="CHEBI:15378"/>
        <dbReference type="ChEBI" id="CHEBI:57287"/>
        <dbReference type="ChEBI" id="CHEBI:57288"/>
        <dbReference type="ChEBI" id="CHEBI:64718"/>
        <dbReference type="ChEBI" id="CHEBI:83683"/>
        <dbReference type="EC" id="2.3.1.266"/>
    </reaction>
</comment>
<dbReference type="PROSITE" id="PS51186">
    <property type="entry name" value="GNAT"/>
    <property type="match status" value="1"/>
</dbReference>
<dbReference type="InterPro" id="IPR000182">
    <property type="entry name" value="GNAT_dom"/>
</dbReference>
<feature type="active site" description="Proton donor" evidence="1">
    <location>
        <position position="114"/>
    </location>
</feature>
<dbReference type="InterPro" id="IPR043690">
    <property type="entry name" value="RimI"/>
</dbReference>
<dbReference type="Proteomes" id="UP001172778">
    <property type="component" value="Unassembled WGS sequence"/>
</dbReference>
<dbReference type="GO" id="GO:0005840">
    <property type="term" value="C:ribosome"/>
    <property type="evidence" value="ECO:0007669"/>
    <property type="project" value="UniProtKB-KW"/>
</dbReference>
<evidence type="ECO:0000256" key="1">
    <source>
        <dbReference type="HAMAP-Rule" id="MF_02210"/>
    </source>
</evidence>
<evidence type="ECO:0000313" key="5">
    <source>
        <dbReference type="Proteomes" id="UP001172778"/>
    </source>
</evidence>
<dbReference type="SUPFAM" id="SSF55729">
    <property type="entry name" value="Acyl-CoA N-acyltransferases (Nat)"/>
    <property type="match status" value="1"/>
</dbReference>
<dbReference type="EMBL" id="JARRAF010000008">
    <property type="protein sequence ID" value="MDK2124265.1"/>
    <property type="molecule type" value="Genomic_DNA"/>
</dbReference>
<feature type="binding site" evidence="1">
    <location>
        <begin position="68"/>
        <end position="70"/>
    </location>
    <ligand>
        <name>acetyl-CoA</name>
        <dbReference type="ChEBI" id="CHEBI:57288"/>
    </ligand>
</feature>
<sequence length="145" mass="16310">MSIRIATDDDLPLLAAIEAQVQHSPWTERQFSQSIWLGHHTMVMEQEGQVIGFAVIMQVLDEATLLNIAIDPSQQGKGFGRLLLAEAIQHARRNLAKVLMLEVREGNQSARTLYQRVGFKEVGCRKQYYPTPNGHEDAILMDLAL</sequence>
<dbReference type="CDD" id="cd04301">
    <property type="entry name" value="NAT_SF"/>
    <property type="match status" value="1"/>
</dbReference>
<keyword evidence="4" id="KW-0687">Ribonucleoprotein</keyword>
<keyword evidence="1 2" id="KW-0963">Cytoplasm</keyword>
<name>A0ABT7DW26_9NEIS</name>
<dbReference type="Gene3D" id="3.40.630.30">
    <property type="match status" value="1"/>
</dbReference>
<evidence type="ECO:0000256" key="2">
    <source>
        <dbReference type="RuleBase" id="RU363094"/>
    </source>
</evidence>
<keyword evidence="1 4" id="KW-0012">Acyltransferase</keyword>
<keyword evidence="5" id="KW-1185">Reference proteome</keyword>
<dbReference type="InterPro" id="IPR006464">
    <property type="entry name" value="AcTrfase_RimI/Ard1"/>
</dbReference>
<evidence type="ECO:0000259" key="3">
    <source>
        <dbReference type="PROSITE" id="PS51186"/>
    </source>
</evidence>
<dbReference type="RefSeq" id="WP_284100573.1">
    <property type="nucleotide sequence ID" value="NZ_JARRAF010000008.1"/>
</dbReference>
<comment type="caution">
    <text evidence="1">Lacks conserved residue(s) required for the propagation of feature annotation.</text>
</comment>
<evidence type="ECO:0000313" key="4">
    <source>
        <dbReference type="EMBL" id="MDK2124265.1"/>
    </source>
</evidence>
<dbReference type="EC" id="2.3.1.266" evidence="1 2"/>
<keyword evidence="1 4" id="KW-0808">Transferase</keyword>
<comment type="subcellular location">
    <subcellularLocation>
        <location evidence="1 2">Cytoplasm</location>
    </subcellularLocation>
</comment>
<dbReference type="InterPro" id="IPR016181">
    <property type="entry name" value="Acyl_CoA_acyltransferase"/>
</dbReference>
<comment type="caution">
    <text evidence="4">The sequence shown here is derived from an EMBL/GenBank/DDBJ whole genome shotgun (WGS) entry which is preliminary data.</text>
</comment>
<feature type="active site" description="Proton acceptor" evidence="1">
    <location>
        <position position="102"/>
    </location>
</feature>